<accession>A0A6A6Y5V0</accession>
<evidence type="ECO:0000313" key="2">
    <source>
        <dbReference type="EMBL" id="KAF2804186.1"/>
    </source>
</evidence>
<evidence type="ECO:0000313" key="3">
    <source>
        <dbReference type="Proteomes" id="UP000504636"/>
    </source>
</evidence>
<dbReference type="GeneID" id="54466923"/>
<reference evidence="2 4" key="1">
    <citation type="journal article" date="2020" name="Stud. Mycol.">
        <title>101 Dothideomycetes genomes: a test case for predicting lifestyles and emergence of pathogens.</title>
        <authorList>
            <person name="Haridas S."/>
            <person name="Albert R."/>
            <person name="Binder M."/>
            <person name="Bloem J."/>
            <person name="Labutti K."/>
            <person name="Salamov A."/>
            <person name="Andreopoulos B."/>
            <person name="Baker S."/>
            <person name="Barry K."/>
            <person name="Bills G."/>
            <person name="Bluhm B."/>
            <person name="Cannon C."/>
            <person name="Castanera R."/>
            <person name="Culley D."/>
            <person name="Daum C."/>
            <person name="Ezra D."/>
            <person name="Gonzalez J."/>
            <person name="Henrissat B."/>
            <person name="Kuo A."/>
            <person name="Liang C."/>
            <person name="Lipzen A."/>
            <person name="Lutzoni F."/>
            <person name="Magnuson J."/>
            <person name="Mondo S."/>
            <person name="Nolan M."/>
            <person name="Ohm R."/>
            <person name="Pangilinan J."/>
            <person name="Park H.-J."/>
            <person name="Ramirez L."/>
            <person name="Alfaro M."/>
            <person name="Sun H."/>
            <person name="Tritt A."/>
            <person name="Yoshinaga Y."/>
            <person name="Zwiers L.-H."/>
            <person name="Turgeon B."/>
            <person name="Goodwin S."/>
            <person name="Spatafora J."/>
            <person name="Crous P."/>
            <person name="Grigoriev I."/>
        </authorList>
    </citation>
    <scope>NUCLEOTIDE SEQUENCE</scope>
    <source>
        <strain evidence="2 4">CBS 304.34</strain>
    </source>
</reference>
<dbReference type="EMBL" id="MU003714">
    <property type="protein sequence ID" value="KAF2804186.1"/>
    <property type="molecule type" value="Genomic_DNA"/>
</dbReference>
<evidence type="ECO:0000313" key="4">
    <source>
        <dbReference type="RefSeq" id="XP_033571150.1"/>
    </source>
</evidence>
<dbReference type="AlphaFoldDB" id="A0A6A6Y5V0"/>
<dbReference type="OrthoDB" id="5305306at2759"/>
<name>A0A6A6Y5V0_9PEZI</name>
<feature type="compositionally biased region" description="Basic and acidic residues" evidence="1">
    <location>
        <begin position="59"/>
        <end position="74"/>
    </location>
</feature>
<dbReference type="Proteomes" id="UP000504636">
    <property type="component" value="Unplaced"/>
</dbReference>
<organism evidence="2">
    <name type="scientific">Mytilinidion resinicola</name>
    <dbReference type="NCBI Taxonomy" id="574789"/>
    <lineage>
        <taxon>Eukaryota</taxon>
        <taxon>Fungi</taxon>
        <taxon>Dikarya</taxon>
        <taxon>Ascomycota</taxon>
        <taxon>Pezizomycotina</taxon>
        <taxon>Dothideomycetes</taxon>
        <taxon>Pleosporomycetidae</taxon>
        <taxon>Mytilinidiales</taxon>
        <taxon>Mytilinidiaceae</taxon>
        <taxon>Mytilinidion</taxon>
    </lineage>
</organism>
<gene>
    <name evidence="2 4" type="ORF">BDZ99DRAFT_525776</name>
</gene>
<keyword evidence="3" id="KW-1185">Reference proteome</keyword>
<feature type="region of interest" description="Disordered" evidence="1">
    <location>
        <begin position="1"/>
        <end position="87"/>
    </location>
</feature>
<sequence length="152" mass="16861">MKEEVLSKGGQQPIPNRLKERERLPGESQRSALRKDYLVPQVAAQGGADTLANATGDEGGERRQSEDSGRKTTEQRQPSDGSCPFRTSLIPTLEDILILWMRSTKTSSQIQTANLAFLCGSPGPKETTMMRMTRFEQSHVAIADDYARYDGE</sequence>
<evidence type="ECO:0000256" key="1">
    <source>
        <dbReference type="SAM" id="MobiDB-lite"/>
    </source>
</evidence>
<reference evidence="4" key="2">
    <citation type="submission" date="2020-04" db="EMBL/GenBank/DDBJ databases">
        <authorList>
            <consortium name="NCBI Genome Project"/>
        </authorList>
    </citation>
    <scope>NUCLEOTIDE SEQUENCE</scope>
    <source>
        <strain evidence="4">CBS 304.34</strain>
    </source>
</reference>
<reference evidence="4" key="3">
    <citation type="submission" date="2025-04" db="UniProtKB">
        <authorList>
            <consortium name="RefSeq"/>
        </authorList>
    </citation>
    <scope>IDENTIFICATION</scope>
    <source>
        <strain evidence="4">CBS 304.34</strain>
    </source>
</reference>
<dbReference type="RefSeq" id="XP_033571150.1">
    <property type="nucleotide sequence ID" value="XM_033726030.1"/>
</dbReference>
<proteinExistence type="predicted"/>
<protein>
    <submittedName>
        <fullName evidence="2 4">Uncharacterized protein</fullName>
    </submittedName>
</protein>